<feature type="signal peptide" evidence="1">
    <location>
        <begin position="1"/>
        <end position="26"/>
    </location>
</feature>
<reference evidence="2" key="1">
    <citation type="journal article" date="2014" name="Int. J. Syst. Evol. Microbiol.">
        <title>Complete genome sequence of Corynebacterium casei LMG S-19264T (=DSM 44701T), isolated from a smear-ripened cheese.</title>
        <authorList>
            <consortium name="US DOE Joint Genome Institute (JGI-PGF)"/>
            <person name="Walter F."/>
            <person name="Albersmeier A."/>
            <person name="Kalinowski J."/>
            <person name="Ruckert C."/>
        </authorList>
    </citation>
    <scope>NUCLEOTIDE SEQUENCE</scope>
    <source>
        <strain evidence="2">CGMCC 1.15178</strain>
    </source>
</reference>
<proteinExistence type="predicted"/>
<dbReference type="AlphaFoldDB" id="A0A916ZDT5"/>
<dbReference type="EMBL" id="BMHP01000005">
    <property type="protein sequence ID" value="GGD91237.1"/>
    <property type="molecule type" value="Genomic_DNA"/>
</dbReference>
<feature type="chain" id="PRO_5037610317" evidence="1">
    <location>
        <begin position="27"/>
        <end position="162"/>
    </location>
</feature>
<evidence type="ECO:0000256" key="1">
    <source>
        <dbReference type="SAM" id="SignalP"/>
    </source>
</evidence>
<dbReference type="RefSeq" id="WP_188997491.1">
    <property type="nucleotide sequence ID" value="NZ_BMHP01000005.1"/>
</dbReference>
<evidence type="ECO:0000313" key="2">
    <source>
        <dbReference type="EMBL" id="GGD91237.1"/>
    </source>
</evidence>
<keyword evidence="3" id="KW-1185">Reference proteome</keyword>
<keyword evidence="1" id="KW-0732">Signal</keyword>
<reference evidence="2" key="2">
    <citation type="submission" date="2020-09" db="EMBL/GenBank/DDBJ databases">
        <authorList>
            <person name="Sun Q."/>
            <person name="Zhou Y."/>
        </authorList>
    </citation>
    <scope>NUCLEOTIDE SEQUENCE</scope>
    <source>
        <strain evidence="2">CGMCC 1.15178</strain>
    </source>
</reference>
<name>A0A916ZDT5_9BACL</name>
<organism evidence="2 3">
    <name type="scientific">Paenibacillus nasutitermitis</name>
    <dbReference type="NCBI Taxonomy" id="1652958"/>
    <lineage>
        <taxon>Bacteria</taxon>
        <taxon>Bacillati</taxon>
        <taxon>Bacillota</taxon>
        <taxon>Bacilli</taxon>
        <taxon>Bacillales</taxon>
        <taxon>Paenibacillaceae</taxon>
        <taxon>Paenibacillus</taxon>
    </lineage>
</organism>
<dbReference type="Proteomes" id="UP000612456">
    <property type="component" value="Unassembled WGS sequence"/>
</dbReference>
<gene>
    <name evidence="2" type="ORF">GCM10010911_57400</name>
</gene>
<sequence>MKRKSYTLIVASVGISAFLAIGSVYAQSNAGLILQDWYKARSHQLNDRMVHSTVVQGLEKATQRVKHSSSGLAEHADENLAKTLDAGSKEVITGIQSASEAYRVQMEQKMNELSEAIKNQKLDPYISTATSKSSDELEKFAEDTIEQLTQQLDGGEGRADSN</sequence>
<protein>
    <submittedName>
        <fullName evidence="2">Uncharacterized protein</fullName>
    </submittedName>
</protein>
<accession>A0A916ZDT5</accession>
<evidence type="ECO:0000313" key="3">
    <source>
        <dbReference type="Proteomes" id="UP000612456"/>
    </source>
</evidence>
<comment type="caution">
    <text evidence="2">The sequence shown here is derived from an EMBL/GenBank/DDBJ whole genome shotgun (WGS) entry which is preliminary data.</text>
</comment>